<accession>A0ABS0Y2L4</accession>
<dbReference type="PANTHER" id="PTHR34846:SF10">
    <property type="entry name" value="CYTOPLASMIC PROTEIN"/>
    <property type="match status" value="1"/>
</dbReference>
<evidence type="ECO:0000313" key="3">
    <source>
        <dbReference type="Proteomes" id="UP000620670"/>
    </source>
</evidence>
<keyword evidence="3" id="KW-1185">Reference proteome</keyword>
<dbReference type="InterPro" id="IPR029032">
    <property type="entry name" value="AhpD-like"/>
</dbReference>
<reference evidence="3" key="1">
    <citation type="submission" date="2020-12" db="EMBL/GenBank/DDBJ databases">
        <title>Hymenobacter sp.</title>
        <authorList>
            <person name="Kim M.K."/>
        </authorList>
    </citation>
    <scope>NUCLEOTIDE SEQUENCE [LARGE SCALE GENOMIC DNA]</scope>
    <source>
        <strain evidence="3">BT325</strain>
    </source>
</reference>
<proteinExistence type="predicted"/>
<dbReference type="Gene3D" id="1.20.1290.10">
    <property type="entry name" value="AhpD-like"/>
    <property type="match status" value="1"/>
</dbReference>
<dbReference type="RefSeq" id="WP_199049784.1">
    <property type="nucleotide sequence ID" value="NZ_JAELXT010000014.1"/>
</dbReference>
<dbReference type="InterPro" id="IPR004675">
    <property type="entry name" value="AhpD_core"/>
</dbReference>
<name>A0ABS0Y2L4_9HYPH</name>
<dbReference type="EMBL" id="JAELXT010000014">
    <property type="protein sequence ID" value="MBJ6126542.1"/>
    <property type="molecule type" value="Genomic_DNA"/>
</dbReference>
<comment type="caution">
    <text evidence="2">The sequence shown here is derived from an EMBL/GenBank/DDBJ whole genome shotgun (WGS) entry which is preliminary data.</text>
</comment>
<evidence type="ECO:0000259" key="1">
    <source>
        <dbReference type="Pfam" id="PF02627"/>
    </source>
</evidence>
<dbReference type="NCBIfam" id="TIGR00778">
    <property type="entry name" value="ahpD_dom"/>
    <property type="match status" value="1"/>
</dbReference>
<protein>
    <submittedName>
        <fullName evidence="2">Carboxymuconolactone decarboxylase family protein</fullName>
    </submittedName>
</protein>
<dbReference type="PANTHER" id="PTHR34846">
    <property type="entry name" value="4-CARBOXYMUCONOLACTONE DECARBOXYLASE FAMILY PROTEIN (AFU_ORTHOLOGUE AFUA_6G11590)"/>
    <property type="match status" value="1"/>
</dbReference>
<dbReference type="Proteomes" id="UP000620670">
    <property type="component" value="Unassembled WGS sequence"/>
</dbReference>
<organism evidence="2 3">
    <name type="scientific">Microvirga splendida</name>
    <dbReference type="NCBI Taxonomy" id="2795727"/>
    <lineage>
        <taxon>Bacteria</taxon>
        <taxon>Pseudomonadati</taxon>
        <taxon>Pseudomonadota</taxon>
        <taxon>Alphaproteobacteria</taxon>
        <taxon>Hyphomicrobiales</taxon>
        <taxon>Methylobacteriaceae</taxon>
        <taxon>Microvirga</taxon>
    </lineage>
</organism>
<dbReference type="InterPro" id="IPR003779">
    <property type="entry name" value="CMD-like"/>
</dbReference>
<gene>
    <name evidence="2" type="ORF">JAO75_14130</name>
</gene>
<feature type="domain" description="Carboxymuconolactone decarboxylase-like" evidence="1">
    <location>
        <begin position="22"/>
        <end position="94"/>
    </location>
</feature>
<evidence type="ECO:0000313" key="2">
    <source>
        <dbReference type="EMBL" id="MBJ6126542.1"/>
    </source>
</evidence>
<sequence length="153" mass="17071">MKARLIPYEVAPSSLKPMIELEKTLKNSGLELTLIELVKTRASQINGCAYCIHMHTKDARANGETEERLYLLSAWRESPLYSDRERAALAWTEALTLVAETHAPDEDYEALSRHFTPAEQVNLTLLIGAINAWNRLAIGFRSVHPVEAGRAAA</sequence>
<dbReference type="SUPFAM" id="SSF69118">
    <property type="entry name" value="AhpD-like"/>
    <property type="match status" value="1"/>
</dbReference>
<dbReference type="Pfam" id="PF02627">
    <property type="entry name" value="CMD"/>
    <property type="match status" value="1"/>
</dbReference>